<dbReference type="AlphaFoldDB" id="A0A1G1WNA6"/>
<feature type="transmembrane region" description="Helical" evidence="1">
    <location>
        <begin position="6"/>
        <end position="25"/>
    </location>
</feature>
<keyword evidence="1" id="KW-1133">Transmembrane helix</keyword>
<accession>A0A1G1WNA6</accession>
<dbReference type="Proteomes" id="UP000177821">
    <property type="component" value="Unassembled WGS sequence"/>
</dbReference>
<evidence type="ECO:0000313" key="3">
    <source>
        <dbReference type="Proteomes" id="UP000177821"/>
    </source>
</evidence>
<feature type="transmembrane region" description="Helical" evidence="1">
    <location>
        <begin position="64"/>
        <end position="82"/>
    </location>
</feature>
<reference evidence="2 3" key="1">
    <citation type="journal article" date="2016" name="Nat. Commun.">
        <title>Thousands of microbial genomes shed light on interconnected biogeochemical processes in an aquifer system.</title>
        <authorList>
            <person name="Anantharaman K."/>
            <person name="Brown C.T."/>
            <person name="Hug L.A."/>
            <person name="Sharon I."/>
            <person name="Castelle C.J."/>
            <person name="Probst A.J."/>
            <person name="Thomas B.C."/>
            <person name="Singh A."/>
            <person name="Wilkins M.J."/>
            <person name="Karaoz U."/>
            <person name="Brodie E.L."/>
            <person name="Williams K.H."/>
            <person name="Hubbard S.S."/>
            <person name="Banfield J.F."/>
        </authorList>
    </citation>
    <scope>NUCLEOTIDE SEQUENCE [LARGE SCALE GENOMIC DNA]</scope>
</reference>
<sequence>MTPLIALFIIGTIFLILIASLSIAGAARMVRSESLSYALVCSGFLGVAGGLFSAGVFANVYSGFAFGVFVLMAVYNLTLYFLKLLNKMRPQREVV</sequence>
<protein>
    <submittedName>
        <fullName evidence="2">Uncharacterized protein</fullName>
    </submittedName>
</protein>
<feature type="transmembrane region" description="Helical" evidence="1">
    <location>
        <begin position="37"/>
        <end position="58"/>
    </location>
</feature>
<name>A0A1G1WNA6_9BACT</name>
<dbReference type="EMBL" id="MHCX01000045">
    <property type="protein sequence ID" value="OGY28687.1"/>
    <property type="molecule type" value="Genomic_DNA"/>
</dbReference>
<evidence type="ECO:0000256" key="1">
    <source>
        <dbReference type="SAM" id="Phobius"/>
    </source>
</evidence>
<evidence type="ECO:0000313" key="2">
    <source>
        <dbReference type="EMBL" id="OGY28687.1"/>
    </source>
</evidence>
<comment type="caution">
    <text evidence="2">The sequence shown here is derived from an EMBL/GenBank/DDBJ whole genome shotgun (WGS) entry which is preliminary data.</text>
</comment>
<keyword evidence="1" id="KW-0472">Membrane</keyword>
<organism evidence="2 3">
    <name type="scientific">Candidatus Woykebacteria bacterium RIFCSPHIGHO2_02_FULL_43_16b</name>
    <dbReference type="NCBI Taxonomy" id="1802601"/>
    <lineage>
        <taxon>Bacteria</taxon>
        <taxon>Candidatus Woykeibacteriota</taxon>
    </lineage>
</organism>
<proteinExistence type="predicted"/>
<gene>
    <name evidence="2" type="ORF">A3J50_01055</name>
</gene>
<keyword evidence="1" id="KW-0812">Transmembrane</keyword>